<organism evidence="2 3">
    <name type="scientific">Gemmata palustris</name>
    <dbReference type="NCBI Taxonomy" id="2822762"/>
    <lineage>
        <taxon>Bacteria</taxon>
        <taxon>Pseudomonadati</taxon>
        <taxon>Planctomycetota</taxon>
        <taxon>Planctomycetia</taxon>
        <taxon>Gemmatales</taxon>
        <taxon>Gemmataceae</taxon>
        <taxon>Gemmata</taxon>
    </lineage>
</organism>
<dbReference type="Proteomes" id="UP000676565">
    <property type="component" value="Unassembled WGS sequence"/>
</dbReference>
<reference evidence="2 3" key="1">
    <citation type="submission" date="2021-04" db="EMBL/GenBank/DDBJ databases">
        <authorList>
            <person name="Ivanova A."/>
        </authorList>
    </citation>
    <scope>NUCLEOTIDE SEQUENCE [LARGE SCALE GENOMIC DNA]</scope>
    <source>
        <strain evidence="2 3">G18</strain>
    </source>
</reference>
<evidence type="ECO:0000313" key="3">
    <source>
        <dbReference type="Proteomes" id="UP000676565"/>
    </source>
</evidence>
<name>A0ABS5C5D4_9BACT</name>
<evidence type="ECO:0000313" key="2">
    <source>
        <dbReference type="EMBL" id="MBP3960343.1"/>
    </source>
</evidence>
<dbReference type="InterPro" id="IPR003382">
    <property type="entry name" value="Flavoprotein"/>
</dbReference>
<dbReference type="InterPro" id="IPR036551">
    <property type="entry name" value="Flavin_trans-like"/>
</dbReference>
<comment type="caution">
    <text evidence="2">The sequence shown here is derived from an EMBL/GenBank/DDBJ whole genome shotgun (WGS) entry which is preliminary data.</text>
</comment>
<dbReference type="Gene3D" id="3.40.50.1950">
    <property type="entry name" value="Flavin prenyltransferase-like"/>
    <property type="match status" value="1"/>
</dbReference>
<dbReference type="PANTHER" id="PTHR14359:SF6">
    <property type="entry name" value="PHOSPHOPANTOTHENOYLCYSTEINE DECARBOXYLASE"/>
    <property type="match status" value="1"/>
</dbReference>
<dbReference type="EMBL" id="JAGKQQ010000001">
    <property type="protein sequence ID" value="MBP3960343.1"/>
    <property type="molecule type" value="Genomic_DNA"/>
</dbReference>
<evidence type="ECO:0000259" key="1">
    <source>
        <dbReference type="Pfam" id="PF02441"/>
    </source>
</evidence>
<proteinExistence type="predicted"/>
<feature type="domain" description="Flavoprotein" evidence="1">
    <location>
        <begin position="3"/>
        <end position="221"/>
    </location>
</feature>
<accession>A0ABS5C5D4</accession>
<dbReference type="Pfam" id="PF02441">
    <property type="entry name" value="Flavoprotein"/>
    <property type="match status" value="1"/>
</dbReference>
<dbReference type="SUPFAM" id="SSF52507">
    <property type="entry name" value="Homo-oligomeric flavin-containing Cys decarboxylases, HFCD"/>
    <property type="match status" value="1"/>
</dbReference>
<dbReference type="PANTHER" id="PTHR14359">
    <property type="entry name" value="HOMO-OLIGOMERIC FLAVIN CONTAINING CYS DECARBOXYLASE FAMILY"/>
    <property type="match status" value="1"/>
</dbReference>
<gene>
    <name evidence="2" type="ORF">J8F10_34375</name>
</gene>
<keyword evidence="3" id="KW-1185">Reference proteome</keyword>
<dbReference type="RefSeq" id="WP_210661592.1">
    <property type="nucleotide sequence ID" value="NZ_JAGKQQ010000001.1"/>
</dbReference>
<protein>
    <submittedName>
        <fullName evidence="2">Phosphopantothenoylcysteine decarboxylase</fullName>
    </submittedName>
</protein>
<sequence length="230" mass="24339">MANVLLGATGSVAAVRVPALFDSLTAAGHAVKVVATTAATYFFDPKAIGQNLSHPPKEPGLKSELDGSVFLDEDEWPGRDAGERYQRGDSVLHIELRKWADIFAVAPLDANTLAKLAVGLCDNCLTCVWRAWDVARPVVLAPAMNTLMWQHSFTKRHLRSIAADAGAGHIPAHLADDALIQQINDRSPTLRVVAPVSKQLACGDVGVGALADVADVVGAIQHMLGRAQAA</sequence>